<proteinExistence type="predicted"/>
<dbReference type="AlphaFoldDB" id="A0ABD4T3L2"/>
<name>A0ABD4T3L2_9CYAN</name>
<comment type="caution">
    <text evidence="1">The sequence shown here is derived from an EMBL/GenBank/DDBJ whole genome shotgun (WGS) entry which is preliminary data.</text>
</comment>
<evidence type="ECO:0000313" key="1">
    <source>
        <dbReference type="EMBL" id="MCM1983236.1"/>
    </source>
</evidence>
<dbReference type="Proteomes" id="UP000031561">
    <property type="component" value="Unassembled WGS sequence"/>
</dbReference>
<reference evidence="1 2" key="1">
    <citation type="journal article" date="2015" name="Genome Announc.">
        <title>Draft Genome Sequence of Filamentous Marine Cyanobacterium Lyngbya confervoides Strain BDU141951.</title>
        <authorList>
            <person name="Chandrababunaidu M.M."/>
            <person name="Sen D."/>
            <person name="Tripathy S."/>
        </authorList>
    </citation>
    <scope>NUCLEOTIDE SEQUENCE [LARGE SCALE GENOMIC DNA]</scope>
    <source>
        <strain evidence="1 2">BDU141951</strain>
    </source>
</reference>
<keyword evidence="2" id="KW-1185">Reference proteome</keyword>
<sequence>MGKMLRKLKKIKSLMGDRFETLEANQRVIQQQQQALLDRLAALEALLTDRYQPFDRPQRRDRLADD</sequence>
<accession>A0ABD4T3L2</accession>
<evidence type="ECO:0000313" key="2">
    <source>
        <dbReference type="Proteomes" id="UP000031561"/>
    </source>
</evidence>
<organism evidence="1 2">
    <name type="scientific">Lyngbya confervoides BDU141951</name>
    <dbReference type="NCBI Taxonomy" id="1574623"/>
    <lineage>
        <taxon>Bacteria</taxon>
        <taxon>Bacillati</taxon>
        <taxon>Cyanobacteriota</taxon>
        <taxon>Cyanophyceae</taxon>
        <taxon>Oscillatoriophycideae</taxon>
        <taxon>Oscillatoriales</taxon>
        <taxon>Microcoleaceae</taxon>
        <taxon>Lyngbya</taxon>
    </lineage>
</organism>
<dbReference type="EMBL" id="JTHE03000059">
    <property type="protein sequence ID" value="MCM1983236.1"/>
    <property type="molecule type" value="Genomic_DNA"/>
</dbReference>
<protein>
    <submittedName>
        <fullName evidence="1">Uncharacterized protein</fullName>
    </submittedName>
</protein>
<dbReference type="RefSeq" id="WP_166282175.1">
    <property type="nucleotide sequence ID" value="NZ_JTHE03000059.1"/>
</dbReference>
<gene>
    <name evidence="1" type="ORF">QQ91_0010425</name>
</gene>